<protein>
    <recommendedName>
        <fullName evidence="3">O-methyltransferase domain-containing protein</fullName>
    </recommendedName>
</protein>
<comment type="caution">
    <text evidence="1">The sequence shown here is derived from an EMBL/GenBank/DDBJ whole genome shotgun (WGS) entry which is preliminary data.</text>
</comment>
<dbReference type="RefSeq" id="WP_338247953.1">
    <property type="nucleotide sequence ID" value="NZ_BSRI01000001.1"/>
</dbReference>
<evidence type="ECO:0008006" key="3">
    <source>
        <dbReference type="Google" id="ProtNLM"/>
    </source>
</evidence>
<dbReference type="Proteomes" id="UP001344906">
    <property type="component" value="Unassembled WGS sequence"/>
</dbReference>
<name>A0ABQ6FPA1_9CHLR</name>
<proteinExistence type="predicted"/>
<gene>
    <name evidence="1" type="ORF">KDH_10950</name>
</gene>
<sequence length="80" mass="8980">MMDGTVPNKNEYQGMYVICDHYSEEELERRAIQGRMVTTEMRGVLPEQSDSAAFRHVLDVGGGSGNWLITAQEMVCRLGN</sequence>
<organism evidence="1 2">
    <name type="scientific">Dictyobacter halimunensis</name>
    <dbReference type="NCBI Taxonomy" id="3026934"/>
    <lineage>
        <taxon>Bacteria</taxon>
        <taxon>Bacillati</taxon>
        <taxon>Chloroflexota</taxon>
        <taxon>Ktedonobacteria</taxon>
        <taxon>Ktedonobacterales</taxon>
        <taxon>Dictyobacteraceae</taxon>
        <taxon>Dictyobacter</taxon>
    </lineage>
</organism>
<evidence type="ECO:0000313" key="1">
    <source>
        <dbReference type="EMBL" id="GLV54247.1"/>
    </source>
</evidence>
<keyword evidence="2" id="KW-1185">Reference proteome</keyword>
<dbReference type="EMBL" id="BSRI01000001">
    <property type="protein sequence ID" value="GLV54247.1"/>
    <property type="molecule type" value="Genomic_DNA"/>
</dbReference>
<accession>A0ABQ6FPA1</accession>
<reference evidence="1 2" key="1">
    <citation type="submission" date="2023-02" db="EMBL/GenBank/DDBJ databases">
        <title>Dictyobacter halimunensis sp. nov., a new member of the class Ktedonobacteria from forest soil in a geothermal area.</title>
        <authorList>
            <person name="Rachmania M.K."/>
            <person name="Ningsih F."/>
            <person name="Sakai Y."/>
            <person name="Yabe S."/>
            <person name="Yokota A."/>
            <person name="Sjamsuridzal W."/>
        </authorList>
    </citation>
    <scope>NUCLEOTIDE SEQUENCE [LARGE SCALE GENOMIC DNA]</scope>
    <source>
        <strain evidence="1 2">S3.2.2.5</strain>
    </source>
</reference>
<evidence type="ECO:0000313" key="2">
    <source>
        <dbReference type="Proteomes" id="UP001344906"/>
    </source>
</evidence>